<dbReference type="InterPro" id="IPR014729">
    <property type="entry name" value="Rossmann-like_a/b/a_fold"/>
</dbReference>
<sequence length="317" mass="33709">MQSPVLVGVDGSEASLTALDWAVAEAERHGSALRIVHASLWERYEGAVAAGTTERPEGQVIAENVLAAAEERARRLAPLLQVTGDVLAEDAISALLREGQHALVLVVGSRGRGGFADLLLGSVGLVVASRAQGPVVVVRGEEHALEAHHRRVLLGVGDHDVDSEAVRYAFQEAAVRGAELDAVRIWRGPAFDPVDHPLLTGESRVHFEERALEELDKALEATVGAYPQVSLRRSTVEGSARKMLADRSAAADLLVLGARRTGRPVGLELGRVAHRALHHAHCPVAVVPQHHPAPTEPSESSESSESSDPSESSEGER</sequence>
<dbReference type="SUPFAM" id="SSF52402">
    <property type="entry name" value="Adenine nucleotide alpha hydrolases-like"/>
    <property type="match status" value="2"/>
</dbReference>
<dbReference type="Gene3D" id="3.40.50.620">
    <property type="entry name" value="HUPs"/>
    <property type="match status" value="2"/>
</dbReference>
<protein>
    <submittedName>
        <fullName evidence="4">Universal stress protein</fullName>
    </submittedName>
</protein>
<dbReference type="EMBL" id="JASCIQ010000027">
    <property type="protein sequence ID" value="MDI3406871.1"/>
    <property type="molecule type" value="Genomic_DNA"/>
</dbReference>
<evidence type="ECO:0000313" key="5">
    <source>
        <dbReference type="Proteomes" id="UP001223978"/>
    </source>
</evidence>
<evidence type="ECO:0000313" key="4">
    <source>
        <dbReference type="EMBL" id="MDI3406871.1"/>
    </source>
</evidence>
<feature type="domain" description="UspA" evidence="3">
    <location>
        <begin position="150"/>
        <end position="288"/>
    </location>
</feature>
<name>A0ABT6SHY9_9ACTN</name>
<dbReference type="RefSeq" id="WP_282544799.1">
    <property type="nucleotide sequence ID" value="NZ_JASCIQ010000027.1"/>
</dbReference>
<accession>A0ABT6SHY9</accession>
<comment type="caution">
    <text evidence="4">The sequence shown here is derived from an EMBL/GenBank/DDBJ whole genome shotgun (WGS) entry which is preliminary data.</text>
</comment>
<dbReference type="PANTHER" id="PTHR46553:SF3">
    <property type="entry name" value="ADENINE NUCLEOTIDE ALPHA HYDROLASES-LIKE SUPERFAMILY PROTEIN"/>
    <property type="match status" value="1"/>
</dbReference>
<dbReference type="Pfam" id="PF00582">
    <property type="entry name" value="Usp"/>
    <property type="match status" value="2"/>
</dbReference>
<comment type="similarity">
    <text evidence="1">Belongs to the universal stress protein A family.</text>
</comment>
<feature type="domain" description="UspA" evidence="3">
    <location>
        <begin position="4"/>
        <end position="139"/>
    </location>
</feature>
<dbReference type="PRINTS" id="PR01438">
    <property type="entry name" value="UNVRSLSTRESS"/>
</dbReference>
<dbReference type="InterPro" id="IPR006016">
    <property type="entry name" value="UspA"/>
</dbReference>
<organism evidence="4 5">
    <name type="scientific">Streptomyces cavernicola</name>
    <dbReference type="NCBI Taxonomy" id="3043613"/>
    <lineage>
        <taxon>Bacteria</taxon>
        <taxon>Bacillati</taxon>
        <taxon>Actinomycetota</taxon>
        <taxon>Actinomycetes</taxon>
        <taxon>Kitasatosporales</taxon>
        <taxon>Streptomycetaceae</taxon>
        <taxon>Streptomyces</taxon>
    </lineage>
</organism>
<keyword evidence="5" id="KW-1185">Reference proteome</keyword>
<feature type="region of interest" description="Disordered" evidence="2">
    <location>
        <begin position="288"/>
        <end position="317"/>
    </location>
</feature>
<dbReference type="PANTHER" id="PTHR46553">
    <property type="entry name" value="ADENINE NUCLEOTIDE ALPHA HYDROLASES-LIKE SUPERFAMILY PROTEIN"/>
    <property type="match status" value="1"/>
</dbReference>
<evidence type="ECO:0000256" key="2">
    <source>
        <dbReference type="SAM" id="MobiDB-lite"/>
    </source>
</evidence>
<gene>
    <name evidence="4" type="ORF">QIS96_24040</name>
</gene>
<evidence type="ECO:0000256" key="1">
    <source>
        <dbReference type="ARBA" id="ARBA00008791"/>
    </source>
</evidence>
<reference evidence="4 5" key="1">
    <citation type="submission" date="2023-05" db="EMBL/GenBank/DDBJ databases">
        <title>Draft genome sequence of Streptomyces sp. B-S-A6 isolated from a cave soil in Thailand.</title>
        <authorList>
            <person name="Chamroensaksri N."/>
            <person name="Muangham S."/>
        </authorList>
    </citation>
    <scope>NUCLEOTIDE SEQUENCE [LARGE SCALE GENOMIC DNA]</scope>
    <source>
        <strain evidence="4 5">B-S-A6</strain>
    </source>
</reference>
<dbReference type="InterPro" id="IPR006015">
    <property type="entry name" value="Universal_stress_UspA"/>
</dbReference>
<dbReference type="Proteomes" id="UP001223978">
    <property type="component" value="Unassembled WGS sequence"/>
</dbReference>
<proteinExistence type="inferred from homology"/>
<evidence type="ECO:0000259" key="3">
    <source>
        <dbReference type="Pfam" id="PF00582"/>
    </source>
</evidence>